<dbReference type="Proteomes" id="UP001175227">
    <property type="component" value="Unassembled WGS sequence"/>
</dbReference>
<dbReference type="AlphaFoldDB" id="A0AA39NUX3"/>
<accession>A0AA39NUX3</accession>
<evidence type="ECO:0000313" key="2">
    <source>
        <dbReference type="Proteomes" id="UP001175227"/>
    </source>
</evidence>
<comment type="caution">
    <text evidence="1">The sequence shown here is derived from an EMBL/GenBank/DDBJ whole genome shotgun (WGS) entry which is preliminary data.</text>
</comment>
<dbReference type="InterPro" id="IPR008949">
    <property type="entry name" value="Isoprenoid_synthase_dom_sf"/>
</dbReference>
<evidence type="ECO:0000313" key="1">
    <source>
        <dbReference type="EMBL" id="KAK0472336.1"/>
    </source>
</evidence>
<dbReference type="EMBL" id="JAUEPR010000041">
    <property type="protein sequence ID" value="KAK0472336.1"/>
    <property type="molecule type" value="Genomic_DNA"/>
</dbReference>
<reference evidence="1" key="1">
    <citation type="submission" date="2023-06" db="EMBL/GenBank/DDBJ databases">
        <authorList>
            <consortium name="Lawrence Berkeley National Laboratory"/>
            <person name="Ahrendt S."/>
            <person name="Sahu N."/>
            <person name="Indic B."/>
            <person name="Wong-Bajracharya J."/>
            <person name="Merenyi Z."/>
            <person name="Ke H.-M."/>
            <person name="Monk M."/>
            <person name="Kocsube S."/>
            <person name="Drula E."/>
            <person name="Lipzen A."/>
            <person name="Balint B."/>
            <person name="Henrissat B."/>
            <person name="Andreopoulos B."/>
            <person name="Martin F.M."/>
            <person name="Harder C.B."/>
            <person name="Rigling D."/>
            <person name="Ford K.L."/>
            <person name="Foster G.D."/>
            <person name="Pangilinan J."/>
            <person name="Papanicolaou A."/>
            <person name="Barry K."/>
            <person name="LaButti K."/>
            <person name="Viragh M."/>
            <person name="Koriabine M."/>
            <person name="Yan M."/>
            <person name="Riley R."/>
            <person name="Champramary S."/>
            <person name="Plett K.L."/>
            <person name="Tsai I.J."/>
            <person name="Slot J."/>
            <person name="Sipos G."/>
            <person name="Plett J."/>
            <person name="Nagy L.G."/>
            <person name="Grigoriev I.V."/>
        </authorList>
    </citation>
    <scope>NUCLEOTIDE SEQUENCE</scope>
    <source>
        <strain evidence="1">ICMP 16352</strain>
    </source>
</reference>
<name>A0AA39NUX3_9AGAR</name>
<keyword evidence="2" id="KW-1185">Reference proteome</keyword>
<dbReference type="Gene3D" id="1.10.600.10">
    <property type="entry name" value="Farnesyl Diphosphate Synthase"/>
    <property type="match status" value="1"/>
</dbReference>
<protein>
    <submittedName>
        <fullName evidence="1">Uncharacterized protein</fullName>
    </submittedName>
</protein>
<sequence>MLTNKVSCRARFEGAWKVIKQVLLDYITGEGMPKDAIELYERNIDYNISGSKLNRGMSVVDTAEIVKGPR</sequence>
<gene>
    <name evidence="1" type="ORF">IW261DRAFT_1508209</name>
</gene>
<organism evidence="1 2">
    <name type="scientific">Armillaria novae-zelandiae</name>
    <dbReference type="NCBI Taxonomy" id="153914"/>
    <lineage>
        <taxon>Eukaryota</taxon>
        <taxon>Fungi</taxon>
        <taxon>Dikarya</taxon>
        <taxon>Basidiomycota</taxon>
        <taxon>Agaricomycotina</taxon>
        <taxon>Agaricomycetes</taxon>
        <taxon>Agaricomycetidae</taxon>
        <taxon>Agaricales</taxon>
        <taxon>Marasmiineae</taxon>
        <taxon>Physalacriaceae</taxon>
        <taxon>Armillaria</taxon>
    </lineage>
</organism>
<proteinExistence type="predicted"/>